<dbReference type="Proteomes" id="UP000093000">
    <property type="component" value="Unassembled WGS sequence"/>
</dbReference>
<dbReference type="EMBL" id="LUGH01000009">
    <property type="protein sequence ID" value="OBZ91548.1"/>
    <property type="molecule type" value="Genomic_DNA"/>
</dbReference>
<reference evidence="1 2" key="1">
    <citation type="submission" date="2016-03" db="EMBL/GenBank/DDBJ databases">
        <title>Choanephora cucurbitarum.</title>
        <authorList>
            <person name="Min B."/>
            <person name="Park H."/>
            <person name="Park J.-H."/>
            <person name="Shin H.-D."/>
            <person name="Choi I.-G."/>
        </authorList>
    </citation>
    <scope>NUCLEOTIDE SEQUENCE [LARGE SCALE GENOMIC DNA]</scope>
    <source>
        <strain evidence="1 2">KUS-F28377</strain>
    </source>
</reference>
<name>A0A1C7NR97_9FUNG</name>
<dbReference type="InParanoid" id="A0A1C7NR97"/>
<sequence length="135" mass="15378">MESDLQPSGVSLGSSQSFTTQSAMEAIRLDCIRSKYSTQGLSNTSVEDLMHRPLNTTTAFNFHKYQIPFLHWRLQHNLSYKPFAPAMVANFLTDQRNRFYWQVSALRLTRSAITQLHPDPPFLSGNSLLNELITS</sequence>
<gene>
    <name evidence="1" type="ORF">A0J61_00404</name>
</gene>
<evidence type="ECO:0000313" key="2">
    <source>
        <dbReference type="Proteomes" id="UP000093000"/>
    </source>
</evidence>
<dbReference type="AlphaFoldDB" id="A0A1C7NR97"/>
<keyword evidence="2" id="KW-1185">Reference proteome</keyword>
<comment type="caution">
    <text evidence="1">The sequence shown here is derived from an EMBL/GenBank/DDBJ whole genome shotgun (WGS) entry which is preliminary data.</text>
</comment>
<organism evidence="1 2">
    <name type="scientific">Choanephora cucurbitarum</name>
    <dbReference type="NCBI Taxonomy" id="101091"/>
    <lineage>
        <taxon>Eukaryota</taxon>
        <taxon>Fungi</taxon>
        <taxon>Fungi incertae sedis</taxon>
        <taxon>Mucoromycota</taxon>
        <taxon>Mucoromycotina</taxon>
        <taxon>Mucoromycetes</taxon>
        <taxon>Mucorales</taxon>
        <taxon>Mucorineae</taxon>
        <taxon>Choanephoraceae</taxon>
        <taxon>Choanephoroideae</taxon>
        <taxon>Choanephora</taxon>
    </lineage>
</organism>
<proteinExistence type="predicted"/>
<accession>A0A1C7NR97</accession>
<protein>
    <submittedName>
        <fullName evidence="1">Uncharacterized protein</fullName>
    </submittedName>
</protein>
<evidence type="ECO:0000313" key="1">
    <source>
        <dbReference type="EMBL" id="OBZ91548.1"/>
    </source>
</evidence>